<proteinExistence type="predicted"/>
<dbReference type="GO" id="GO:0016787">
    <property type="term" value="F:hydrolase activity"/>
    <property type="evidence" value="ECO:0007669"/>
    <property type="project" value="InterPro"/>
</dbReference>
<dbReference type="RefSeq" id="XP_067482990.1">
    <property type="nucleotide sequence ID" value="XM_067628352.1"/>
</dbReference>
<dbReference type="Pfam" id="PF04909">
    <property type="entry name" value="Amidohydro_2"/>
    <property type="match status" value="1"/>
</dbReference>
<accession>A0A1L9UVM3</accession>
<name>A0A1L9UVM3_ASPBC</name>
<dbReference type="VEuPathDB" id="FungiDB:ASPBRDRAFT_62061"/>
<dbReference type="GeneID" id="93580840"/>
<dbReference type="Gene3D" id="3.20.20.140">
    <property type="entry name" value="Metal-dependent hydrolases"/>
    <property type="match status" value="1"/>
</dbReference>
<dbReference type="AlphaFoldDB" id="A0A1L9UVM3"/>
<dbReference type="SUPFAM" id="SSF51556">
    <property type="entry name" value="Metallo-dependent hydrolases"/>
    <property type="match status" value="1"/>
</dbReference>
<dbReference type="EMBL" id="KV878680">
    <property type="protein sequence ID" value="OJJ75743.1"/>
    <property type="molecule type" value="Genomic_DNA"/>
</dbReference>
<dbReference type="InterPro" id="IPR052358">
    <property type="entry name" value="Aro_Compnd_Degr_Hydrolases"/>
</dbReference>
<dbReference type="STRING" id="767769.A0A1L9UVM3"/>
<evidence type="ECO:0000259" key="1">
    <source>
        <dbReference type="Pfam" id="PF04909"/>
    </source>
</evidence>
<dbReference type="InterPro" id="IPR032466">
    <property type="entry name" value="Metal_Hydrolase"/>
</dbReference>
<organism evidence="2 3">
    <name type="scientific">Aspergillus brasiliensis (strain CBS 101740 / IMI 381727 / IBT 21946)</name>
    <dbReference type="NCBI Taxonomy" id="767769"/>
    <lineage>
        <taxon>Eukaryota</taxon>
        <taxon>Fungi</taxon>
        <taxon>Dikarya</taxon>
        <taxon>Ascomycota</taxon>
        <taxon>Pezizomycotina</taxon>
        <taxon>Eurotiomycetes</taxon>
        <taxon>Eurotiomycetidae</taxon>
        <taxon>Eurotiales</taxon>
        <taxon>Aspergillaceae</taxon>
        <taxon>Aspergillus</taxon>
        <taxon>Aspergillus subgen. Circumdati</taxon>
    </lineage>
</organism>
<evidence type="ECO:0000313" key="3">
    <source>
        <dbReference type="Proteomes" id="UP000184499"/>
    </source>
</evidence>
<keyword evidence="3" id="KW-1185">Reference proteome</keyword>
<evidence type="ECO:0000313" key="2">
    <source>
        <dbReference type="EMBL" id="OJJ75743.1"/>
    </source>
</evidence>
<feature type="domain" description="Amidohydrolase-related" evidence="1">
    <location>
        <begin position="24"/>
        <end position="273"/>
    </location>
</feature>
<dbReference type="PANTHER" id="PTHR35563:SF2">
    <property type="entry name" value="BARREL METAL-DEPENDENT HYDROLASE, PUTATIVE (AFU_ORTHOLOGUE AFUA_1G16240)-RELATED"/>
    <property type="match status" value="1"/>
</dbReference>
<dbReference type="OMA" id="WPHTGDG"/>
<dbReference type="Proteomes" id="UP000184499">
    <property type="component" value="Unassembled WGS sequence"/>
</dbReference>
<protein>
    <recommendedName>
        <fullName evidence="1">Amidohydrolase-related domain-containing protein</fullName>
    </recommendedName>
</protein>
<dbReference type="PANTHER" id="PTHR35563">
    <property type="entry name" value="BARREL METAL-DEPENDENT HYDROLASE, PUTATIVE (AFU_ORTHOLOGUE AFUA_1G16240)-RELATED"/>
    <property type="match status" value="1"/>
</dbReference>
<dbReference type="OrthoDB" id="2135488at2759"/>
<reference evidence="3" key="1">
    <citation type="journal article" date="2017" name="Genome Biol.">
        <title>Comparative genomics reveals high biological diversity and specific adaptations in the industrially and medically important fungal genus Aspergillus.</title>
        <authorList>
            <person name="de Vries R.P."/>
            <person name="Riley R."/>
            <person name="Wiebenga A."/>
            <person name="Aguilar-Osorio G."/>
            <person name="Amillis S."/>
            <person name="Uchima C.A."/>
            <person name="Anderluh G."/>
            <person name="Asadollahi M."/>
            <person name="Askin M."/>
            <person name="Barry K."/>
            <person name="Battaglia E."/>
            <person name="Bayram O."/>
            <person name="Benocci T."/>
            <person name="Braus-Stromeyer S.A."/>
            <person name="Caldana C."/>
            <person name="Canovas D."/>
            <person name="Cerqueira G.C."/>
            <person name="Chen F."/>
            <person name="Chen W."/>
            <person name="Choi C."/>
            <person name="Clum A."/>
            <person name="Dos Santos R.A."/>
            <person name="Damasio A.R."/>
            <person name="Diallinas G."/>
            <person name="Emri T."/>
            <person name="Fekete E."/>
            <person name="Flipphi M."/>
            <person name="Freyberg S."/>
            <person name="Gallo A."/>
            <person name="Gournas C."/>
            <person name="Habgood R."/>
            <person name="Hainaut M."/>
            <person name="Harispe M.L."/>
            <person name="Henrissat B."/>
            <person name="Hilden K.S."/>
            <person name="Hope R."/>
            <person name="Hossain A."/>
            <person name="Karabika E."/>
            <person name="Karaffa L."/>
            <person name="Karanyi Z."/>
            <person name="Krasevec N."/>
            <person name="Kuo A."/>
            <person name="Kusch H."/>
            <person name="LaButti K."/>
            <person name="Lagendijk E.L."/>
            <person name="Lapidus A."/>
            <person name="Levasseur A."/>
            <person name="Lindquist E."/>
            <person name="Lipzen A."/>
            <person name="Logrieco A.F."/>
            <person name="MacCabe A."/>
            <person name="Maekelae M.R."/>
            <person name="Malavazi I."/>
            <person name="Melin P."/>
            <person name="Meyer V."/>
            <person name="Mielnichuk N."/>
            <person name="Miskei M."/>
            <person name="Molnar A.P."/>
            <person name="Mule G."/>
            <person name="Ngan C.Y."/>
            <person name="Orejas M."/>
            <person name="Orosz E."/>
            <person name="Ouedraogo J.P."/>
            <person name="Overkamp K.M."/>
            <person name="Park H.-S."/>
            <person name="Perrone G."/>
            <person name="Piumi F."/>
            <person name="Punt P.J."/>
            <person name="Ram A.F."/>
            <person name="Ramon A."/>
            <person name="Rauscher S."/>
            <person name="Record E."/>
            <person name="Riano-Pachon D.M."/>
            <person name="Robert V."/>
            <person name="Roehrig J."/>
            <person name="Ruller R."/>
            <person name="Salamov A."/>
            <person name="Salih N.S."/>
            <person name="Samson R.A."/>
            <person name="Sandor E."/>
            <person name="Sanguinetti M."/>
            <person name="Schuetze T."/>
            <person name="Sepcic K."/>
            <person name="Shelest E."/>
            <person name="Sherlock G."/>
            <person name="Sophianopoulou V."/>
            <person name="Squina F.M."/>
            <person name="Sun H."/>
            <person name="Susca A."/>
            <person name="Todd R.B."/>
            <person name="Tsang A."/>
            <person name="Unkles S.E."/>
            <person name="van de Wiele N."/>
            <person name="van Rossen-Uffink D."/>
            <person name="Oliveira J.V."/>
            <person name="Vesth T.C."/>
            <person name="Visser J."/>
            <person name="Yu J.-H."/>
            <person name="Zhou M."/>
            <person name="Andersen M.R."/>
            <person name="Archer D.B."/>
            <person name="Baker S.E."/>
            <person name="Benoit I."/>
            <person name="Brakhage A.A."/>
            <person name="Braus G.H."/>
            <person name="Fischer R."/>
            <person name="Frisvad J.C."/>
            <person name="Goldman G.H."/>
            <person name="Houbraken J."/>
            <person name="Oakley B."/>
            <person name="Pocsi I."/>
            <person name="Scazzocchio C."/>
            <person name="Seiboth B."/>
            <person name="vanKuyk P.A."/>
            <person name="Wortman J."/>
            <person name="Dyer P.S."/>
            <person name="Grigoriev I.V."/>
        </authorList>
    </citation>
    <scope>NUCLEOTIDE SEQUENCE [LARGE SCALE GENOMIC DNA]</scope>
    <source>
        <strain evidence="3">CBS 101740 / IMI 381727 / IBT 21946</strain>
    </source>
</reference>
<sequence>MLSQTLATHERHTTQFLLPKEAFDTHVHVFYPKLGPYAAGRAYTPEDAPLRKLLELNRSLSRDANNTTLVLVQPSPYKTDCSVMMHCLRELRDRGMSAFGIAVLDLDITADAELNEMHALGVRGIRLNFQADGKEVDIAHLIAVLKRTVERIRHLPGWVIQLFVPGWTWDLLHDDLRELPVRIIADHLGGMRGASKLPSDLQSTPTSQPGFRSLLSLAKQSIVYVKVSGLYRTSTCSASTFDDLQPVVQALAQEIPDQLIWGSDWPHTGDAHNRVGGSIERKEPFRVIDNRSILHRLHDWMGDDAYWKMMVDNPGRLYLN</sequence>
<dbReference type="InterPro" id="IPR006680">
    <property type="entry name" value="Amidohydro-rel"/>
</dbReference>
<gene>
    <name evidence="2" type="ORF">ASPBRDRAFT_62061</name>
</gene>